<protein>
    <submittedName>
        <fullName evidence="2">Coiled-coil domain-containing protein 94</fullName>
    </submittedName>
</protein>
<dbReference type="EMBL" id="MLAK01000708">
    <property type="protein sequence ID" value="OHT06992.1"/>
    <property type="molecule type" value="Genomic_DNA"/>
</dbReference>
<dbReference type="RefSeq" id="XP_068360128.1">
    <property type="nucleotide sequence ID" value="XM_068503947.1"/>
</dbReference>
<dbReference type="InterPro" id="IPR007590">
    <property type="entry name" value="Saf4/Yju2"/>
</dbReference>
<evidence type="ECO:0000313" key="3">
    <source>
        <dbReference type="Proteomes" id="UP000179807"/>
    </source>
</evidence>
<proteinExistence type="predicted"/>
<dbReference type="GeneID" id="94838651"/>
<dbReference type="Proteomes" id="UP000179807">
    <property type="component" value="Unassembled WGS sequence"/>
</dbReference>
<evidence type="ECO:0000313" key="2">
    <source>
        <dbReference type="EMBL" id="OHT06992.1"/>
    </source>
</evidence>
<dbReference type="PANTHER" id="PTHR12111">
    <property type="entry name" value="SPLICING FACTOR YJU2"/>
    <property type="match status" value="1"/>
</dbReference>
<reference evidence="2" key="1">
    <citation type="submission" date="2016-10" db="EMBL/GenBank/DDBJ databases">
        <authorList>
            <person name="Benchimol M."/>
            <person name="Almeida L.G."/>
            <person name="Vasconcelos A.T."/>
            <person name="Perreira-Neves A."/>
            <person name="Rosa I.A."/>
            <person name="Tasca T."/>
            <person name="Bogo M.R."/>
            <person name="de Souza W."/>
        </authorList>
    </citation>
    <scope>NUCLEOTIDE SEQUENCE [LARGE SCALE GENOMIC DNA]</scope>
    <source>
        <strain evidence="2">K</strain>
    </source>
</reference>
<accession>A0A1J4K7Y7</accession>
<feature type="compositionally biased region" description="Basic residues" evidence="1">
    <location>
        <begin position="158"/>
        <end position="171"/>
    </location>
</feature>
<organism evidence="2 3">
    <name type="scientific">Tritrichomonas foetus</name>
    <dbReference type="NCBI Taxonomy" id="1144522"/>
    <lineage>
        <taxon>Eukaryota</taxon>
        <taxon>Metamonada</taxon>
        <taxon>Parabasalia</taxon>
        <taxon>Tritrichomonadida</taxon>
        <taxon>Tritrichomonadidae</taxon>
        <taxon>Tritrichomonas</taxon>
    </lineage>
</organism>
<comment type="caution">
    <text evidence="2">The sequence shown here is derived from an EMBL/GenBank/DDBJ whole genome shotgun (WGS) entry which is preliminary data.</text>
</comment>
<dbReference type="OrthoDB" id="674963at2759"/>
<feature type="region of interest" description="Disordered" evidence="1">
    <location>
        <begin position="255"/>
        <end position="282"/>
    </location>
</feature>
<dbReference type="AlphaFoldDB" id="A0A1J4K7Y7"/>
<feature type="region of interest" description="Disordered" evidence="1">
    <location>
        <begin position="157"/>
        <end position="183"/>
    </location>
</feature>
<name>A0A1J4K7Y7_9EUKA</name>
<dbReference type="GO" id="GO:0071006">
    <property type="term" value="C:U2-type catalytic step 1 spliceosome"/>
    <property type="evidence" value="ECO:0007669"/>
    <property type="project" value="TreeGrafter"/>
</dbReference>
<keyword evidence="3" id="KW-1185">Reference proteome</keyword>
<dbReference type="VEuPathDB" id="TrichDB:TRFO_24783"/>
<dbReference type="GO" id="GO:0000398">
    <property type="term" value="P:mRNA splicing, via spliceosome"/>
    <property type="evidence" value="ECO:0007669"/>
    <property type="project" value="InterPro"/>
</dbReference>
<dbReference type="PANTHER" id="PTHR12111:SF1">
    <property type="entry name" value="SPLICING FACTOR YJU2"/>
    <property type="match status" value="1"/>
</dbReference>
<feature type="region of interest" description="Disordered" evidence="1">
    <location>
        <begin position="1"/>
        <end position="29"/>
    </location>
</feature>
<dbReference type="Pfam" id="PF04502">
    <property type="entry name" value="Saf4_Yju2"/>
    <property type="match status" value="1"/>
</dbReference>
<sequence>MGERKVQCSYIPSDFNPNKAGRRSKPHNGQHDVRFMLPMSIQCSNCGDYMFQGTKANSRKELCYNEFYLGQPVYRFYIHCKNCYAEITIKTDPEHSDYIVEQESTRHFEPWLKVQLENIEEEKMKMQGSAITILETQSKSKEHELLQTEELERLVSQSRRKKRRLKKRDLKRIHDQESSMKHSNLTADDLKRVEAFRSEDSKFKPRPQLMKRAIMLSKAFARQPKNDTGSSRATHNDEECHDYSCGNELIRHGALNAQNRSMPPTGGLLAYGDSSSDESESD</sequence>
<evidence type="ECO:0000256" key="1">
    <source>
        <dbReference type="SAM" id="MobiDB-lite"/>
    </source>
</evidence>
<gene>
    <name evidence="2" type="ORF">TRFO_24783</name>
</gene>